<dbReference type="GO" id="GO:0005388">
    <property type="term" value="F:P-type calcium transporter activity"/>
    <property type="evidence" value="ECO:0007669"/>
    <property type="project" value="TreeGrafter"/>
</dbReference>
<dbReference type="SUPFAM" id="SSF81660">
    <property type="entry name" value="Metal cation-transporting ATPase, ATP-binding domain N"/>
    <property type="match status" value="1"/>
</dbReference>
<dbReference type="Gene3D" id="3.40.50.1000">
    <property type="entry name" value="HAD superfamily/HAD-like"/>
    <property type="match status" value="1"/>
</dbReference>
<evidence type="ECO:0000313" key="3">
    <source>
        <dbReference type="Proteomes" id="UP000077755"/>
    </source>
</evidence>
<dbReference type="EMBL" id="CP093348">
    <property type="protein sequence ID" value="WOH04850.1"/>
    <property type="molecule type" value="Genomic_DNA"/>
</dbReference>
<evidence type="ECO:0000256" key="1">
    <source>
        <dbReference type="ARBA" id="ARBA00022842"/>
    </source>
</evidence>
<keyword evidence="3" id="KW-1185">Reference proteome</keyword>
<protein>
    <submittedName>
        <fullName evidence="2">Uncharacterized protein</fullName>
    </submittedName>
</protein>
<dbReference type="Gramene" id="KZM90715">
    <property type="protein sequence ID" value="KZM90715"/>
    <property type="gene ID" value="DCAR_021920"/>
</dbReference>
<name>A0A164VQR3_DAUCS</name>
<dbReference type="PANTHER" id="PTHR24093:SF520">
    <property type="entry name" value="CALCIUM-TRANSPORTING ATPASE 9, PLASMA MEMBRANE-TYPE"/>
    <property type="match status" value="1"/>
</dbReference>
<dbReference type="Proteomes" id="UP000077755">
    <property type="component" value="Chromosome 6"/>
</dbReference>
<sequence>MAAKSLRCVVIAYKKCEMDKVLKDEKHMAEWVLPEDDLVWNAYVGIKDPCRLGVKDEVKLCSDASVKVELKSGAKCRACCRYVIVLKIVKHVKPLTETIFETLGNELHFWGGILSFSSVC</sequence>
<reference evidence="2" key="1">
    <citation type="journal article" date="2016" name="Nat. Genet.">
        <title>A high-quality carrot genome assembly provides new insights into carotenoid accumulation and asterid genome evolution.</title>
        <authorList>
            <person name="Iorizzo M."/>
            <person name="Ellison S."/>
            <person name="Senalik D."/>
            <person name="Zeng P."/>
            <person name="Satapoomin P."/>
            <person name="Huang J."/>
            <person name="Bowman M."/>
            <person name="Iovene M."/>
            <person name="Sanseverino W."/>
            <person name="Cavagnaro P."/>
            <person name="Yildiz M."/>
            <person name="Macko-Podgorni A."/>
            <person name="Moranska E."/>
            <person name="Grzebelus E."/>
            <person name="Grzebelus D."/>
            <person name="Ashrafi H."/>
            <person name="Zheng Z."/>
            <person name="Cheng S."/>
            <person name="Spooner D."/>
            <person name="Van Deynze A."/>
            <person name="Simon P."/>
        </authorList>
    </citation>
    <scope>NUCLEOTIDE SEQUENCE</scope>
    <source>
        <tissue evidence="2">Leaf</tissue>
    </source>
</reference>
<proteinExistence type="predicted"/>
<keyword evidence="1" id="KW-0460">Magnesium</keyword>
<dbReference type="InterPro" id="IPR023214">
    <property type="entry name" value="HAD_sf"/>
</dbReference>
<dbReference type="Gene3D" id="3.40.1110.10">
    <property type="entry name" value="Calcium-transporting ATPase, cytoplasmic domain N"/>
    <property type="match status" value="1"/>
</dbReference>
<reference evidence="2" key="2">
    <citation type="submission" date="2022-03" db="EMBL/GenBank/DDBJ databases">
        <title>Draft title - Genomic analysis of global carrot germplasm unveils the trajectory of domestication and the origin of high carotenoid orange carrot.</title>
        <authorList>
            <person name="Iorizzo M."/>
            <person name="Ellison S."/>
            <person name="Senalik D."/>
            <person name="Macko-Podgorni A."/>
            <person name="Grzebelus D."/>
            <person name="Bostan H."/>
            <person name="Rolling W."/>
            <person name="Curaba J."/>
            <person name="Simon P."/>
        </authorList>
    </citation>
    <scope>NUCLEOTIDE SEQUENCE</scope>
    <source>
        <tissue evidence="2">Leaf</tissue>
    </source>
</reference>
<accession>A0A164VQR3</accession>
<dbReference type="InterPro" id="IPR023299">
    <property type="entry name" value="ATPase_P-typ_cyto_dom_N"/>
</dbReference>
<dbReference type="GO" id="GO:0000166">
    <property type="term" value="F:nucleotide binding"/>
    <property type="evidence" value="ECO:0007669"/>
    <property type="project" value="InterPro"/>
</dbReference>
<dbReference type="AlphaFoldDB" id="A0A164VQR3"/>
<evidence type="ECO:0000313" key="2">
    <source>
        <dbReference type="EMBL" id="WOH04850.1"/>
    </source>
</evidence>
<organism evidence="2 3">
    <name type="scientific">Daucus carota subsp. sativus</name>
    <name type="common">Carrot</name>
    <dbReference type="NCBI Taxonomy" id="79200"/>
    <lineage>
        <taxon>Eukaryota</taxon>
        <taxon>Viridiplantae</taxon>
        <taxon>Streptophyta</taxon>
        <taxon>Embryophyta</taxon>
        <taxon>Tracheophyta</taxon>
        <taxon>Spermatophyta</taxon>
        <taxon>Magnoliopsida</taxon>
        <taxon>eudicotyledons</taxon>
        <taxon>Gunneridae</taxon>
        <taxon>Pentapetalae</taxon>
        <taxon>asterids</taxon>
        <taxon>campanulids</taxon>
        <taxon>Apiales</taxon>
        <taxon>Apiaceae</taxon>
        <taxon>Apioideae</taxon>
        <taxon>Scandiceae</taxon>
        <taxon>Daucinae</taxon>
        <taxon>Daucus</taxon>
        <taxon>Daucus sect. Daucus</taxon>
    </lineage>
</organism>
<gene>
    <name evidence="2" type="ORF">DCAR_0624262</name>
</gene>
<dbReference type="PANTHER" id="PTHR24093">
    <property type="entry name" value="CATION TRANSPORTING ATPASE"/>
    <property type="match status" value="1"/>
</dbReference>
<dbReference type="GO" id="GO:0005886">
    <property type="term" value="C:plasma membrane"/>
    <property type="evidence" value="ECO:0007669"/>
    <property type="project" value="TreeGrafter"/>
</dbReference>